<keyword evidence="6" id="KW-1185">Reference proteome</keyword>
<accession>A0ABZ3H6A0</accession>
<sequence length="291" mass="32107">MHLSPAPFEPFRFEGRELTLKRDDLIHPLFSGNKYRKLYALLQTPSEAIDTLVSYGGIQSNAMLSVAALCRLKGWRFEYTAKTAPRHLKADPQGNYKHALALGMAVHEVHPTEYDAAVAALKQRCAKQERSRLIAQGGADPAAEEGVRALAEEIRAWKEKRGIERLNVVTPSGTGTTAAYLARALPECRVVTVAAVGDPAYLQRQIEALMPLPPNLMILSTPYRFGSLDAALLQTYEKLKAAGVAFDLIYAPVMWLALMEAWDDLEGEVLYVHSGGVSGNETMLARYARRP</sequence>
<dbReference type="Proteomes" id="UP001447842">
    <property type="component" value="Chromosome"/>
</dbReference>
<evidence type="ECO:0000313" key="5">
    <source>
        <dbReference type="EMBL" id="XAU14051.1"/>
    </source>
</evidence>
<name>A0ABZ3H6A0_9BACT</name>
<dbReference type="PANTHER" id="PTHR43780">
    <property type="entry name" value="1-AMINOCYCLOPROPANE-1-CARBOXYLATE DEAMINASE-RELATED"/>
    <property type="match status" value="1"/>
</dbReference>
<comment type="cofactor">
    <cofactor evidence="1">
        <name>pyridoxal 5'-phosphate</name>
        <dbReference type="ChEBI" id="CHEBI:597326"/>
    </cofactor>
</comment>
<dbReference type="RefSeq" id="WP_345971884.1">
    <property type="nucleotide sequence ID" value="NZ_CP147920.1"/>
</dbReference>
<comment type="similarity">
    <text evidence="2">Belongs to the ACC deaminase/D-cysteine desulfhydrase family.</text>
</comment>
<organism evidence="5 6">
    <name type="scientific">Sulfurimonas diazotrophicus</name>
    <dbReference type="NCBI Taxonomy" id="3131939"/>
    <lineage>
        <taxon>Bacteria</taxon>
        <taxon>Pseudomonadati</taxon>
        <taxon>Campylobacterota</taxon>
        <taxon>Epsilonproteobacteria</taxon>
        <taxon>Campylobacterales</taxon>
        <taxon>Sulfurimonadaceae</taxon>
        <taxon>Sulfurimonas</taxon>
    </lineage>
</organism>
<dbReference type="InterPro" id="IPR036052">
    <property type="entry name" value="TrpB-like_PALP_sf"/>
</dbReference>
<reference evidence="5 6" key="1">
    <citation type="submission" date="2024-03" db="EMBL/GenBank/DDBJ databases">
        <title>Sulfurimonas sp. HSL3-1.</title>
        <authorList>
            <person name="Wang S."/>
        </authorList>
    </citation>
    <scope>NUCLEOTIDE SEQUENCE [LARGE SCALE GENOMIC DNA]</scope>
    <source>
        <strain evidence="5 6">HSL3-1</strain>
    </source>
</reference>
<dbReference type="SUPFAM" id="SSF53686">
    <property type="entry name" value="Tryptophan synthase beta subunit-like PLP-dependent enzymes"/>
    <property type="match status" value="1"/>
</dbReference>
<dbReference type="InterPro" id="IPR001926">
    <property type="entry name" value="TrpB-like_PALP"/>
</dbReference>
<dbReference type="Gene3D" id="3.40.50.1100">
    <property type="match status" value="2"/>
</dbReference>
<dbReference type="EMBL" id="CP147920">
    <property type="protein sequence ID" value="XAU14051.1"/>
    <property type="molecule type" value="Genomic_DNA"/>
</dbReference>
<dbReference type="PANTHER" id="PTHR43780:SF2">
    <property type="entry name" value="1-AMINOCYCLOPROPANE-1-CARBOXYLATE DEAMINASE-RELATED"/>
    <property type="match status" value="1"/>
</dbReference>
<dbReference type="InterPro" id="IPR027278">
    <property type="entry name" value="ACCD_DCysDesulf"/>
</dbReference>
<proteinExistence type="inferred from homology"/>
<evidence type="ECO:0000259" key="4">
    <source>
        <dbReference type="Pfam" id="PF00291"/>
    </source>
</evidence>
<dbReference type="PIRSF" id="PIRSF006278">
    <property type="entry name" value="ACCD_DCysDesulf"/>
    <property type="match status" value="1"/>
</dbReference>
<protein>
    <submittedName>
        <fullName evidence="5">Pyridoxal-phosphate dependent enzyme</fullName>
    </submittedName>
</protein>
<evidence type="ECO:0000256" key="3">
    <source>
        <dbReference type="ARBA" id="ARBA00022898"/>
    </source>
</evidence>
<keyword evidence="3" id="KW-0663">Pyridoxal phosphate</keyword>
<gene>
    <name evidence="5" type="ORF">WCY31_07245</name>
</gene>
<dbReference type="Pfam" id="PF00291">
    <property type="entry name" value="PALP"/>
    <property type="match status" value="1"/>
</dbReference>
<feature type="domain" description="Tryptophan synthase beta chain-like PALP" evidence="4">
    <location>
        <begin position="14"/>
        <end position="201"/>
    </location>
</feature>
<evidence type="ECO:0000256" key="1">
    <source>
        <dbReference type="ARBA" id="ARBA00001933"/>
    </source>
</evidence>
<evidence type="ECO:0000256" key="2">
    <source>
        <dbReference type="ARBA" id="ARBA00008639"/>
    </source>
</evidence>
<evidence type="ECO:0000313" key="6">
    <source>
        <dbReference type="Proteomes" id="UP001447842"/>
    </source>
</evidence>